<evidence type="ECO:0000313" key="1">
    <source>
        <dbReference type="EMBL" id="KAJ6648128.1"/>
    </source>
</evidence>
<dbReference type="AlphaFoldDB" id="A0A9Q0S8N7"/>
<dbReference type="OrthoDB" id="7788285at2759"/>
<keyword evidence="2" id="KW-1185">Reference proteome</keyword>
<proteinExistence type="predicted"/>
<reference evidence="1" key="1">
    <citation type="submission" date="2022-07" db="EMBL/GenBank/DDBJ databases">
        <authorList>
            <person name="Trinca V."/>
            <person name="Uliana J.V.C."/>
            <person name="Torres T.T."/>
            <person name="Ward R.J."/>
            <person name="Monesi N."/>
        </authorList>
    </citation>
    <scope>NUCLEOTIDE SEQUENCE</scope>
    <source>
        <strain evidence="1">HSMRA1968</strain>
        <tissue evidence="1">Whole embryos</tissue>
    </source>
</reference>
<accession>A0A9Q0S8N7</accession>
<name>A0A9Q0S8N7_9DIPT</name>
<comment type="caution">
    <text evidence="1">The sequence shown here is derived from an EMBL/GenBank/DDBJ whole genome shotgun (WGS) entry which is preliminary data.</text>
</comment>
<evidence type="ECO:0008006" key="3">
    <source>
        <dbReference type="Google" id="ProtNLM"/>
    </source>
</evidence>
<evidence type="ECO:0000313" key="2">
    <source>
        <dbReference type="Proteomes" id="UP001151699"/>
    </source>
</evidence>
<protein>
    <recommendedName>
        <fullName evidence="3">BED-type domain-containing protein</fullName>
    </recommendedName>
</protein>
<gene>
    <name evidence="1" type="ORF">Bhyg_03353</name>
</gene>
<sequence length="130" mass="15165">MEDQPTSMIILRNHRFLRKRVVSCGLILKKRQKRCTEICSMQVLCQNYRCSGKSNASTGNMSRHIQKCHSEICEKEAIQERKTDFVFSQENFRDALLKWVVSSSQPFSVVEENEFIELEIGDEEGEEEDD</sequence>
<dbReference type="Proteomes" id="UP001151699">
    <property type="component" value="Chromosome A"/>
</dbReference>
<dbReference type="SUPFAM" id="SSF140996">
    <property type="entry name" value="Hermes dimerisation domain"/>
    <property type="match status" value="1"/>
</dbReference>
<dbReference type="EMBL" id="WJQU01000001">
    <property type="protein sequence ID" value="KAJ6648128.1"/>
    <property type="molecule type" value="Genomic_DNA"/>
</dbReference>
<organism evidence="1 2">
    <name type="scientific">Pseudolycoriella hygida</name>
    <dbReference type="NCBI Taxonomy" id="35572"/>
    <lineage>
        <taxon>Eukaryota</taxon>
        <taxon>Metazoa</taxon>
        <taxon>Ecdysozoa</taxon>
        <taxon>Arthropoda</taxon>
        <taxon>Hexapoda</taxon>
        <taxon>Insecta</taxon>
        <taxon>Pterygota</taxon>
        <taxon>Neoptera</taxon>
        <taxon>Endopterygota</taxon>
        <taxon>Diptera</taxon>
        <taxon>Nematocera</taxon>
        <taxon>Sciaroidea</taxon>
        <taxon>Sciaridae</taxon>
        <taxon>Pseudolycoriella</taxon>
    </lineage>
</organism>